<keyword evidence="2" id="KW-0819">tRNA processing</keyword>
<dbReference type="EC" id="5.4.99.25" evidence="1"/>
<evidence type="ECO:0000256" key="2">
    <source>
        <dbReference type="ARBA" id="ARBA00022694"/>
    </source>
</evidence>
<dbReference type="Pfam" id="PF01509">
    <property type="entry name" value="TruB_N"/>
    <property type="match status" value="1"/>
</dbReference>
<dbReference type="PANTHER" id="PTHR13767:SF2">
    <property type="entry name" value="PSEUDOURIDYLATE SYNTHASE TRUB1"/>
    <property type="match status" value="1"/>
</dbReference>
<dbReference type="InterPro" id="IPR002501">
    <property type="entry name" value="PsdUridine_synth_N"/>
</dbReference>
<dbReference type="InterPro" id="IPR014780">
    <property type="entry name" value="tRNA_psdUridine_synth_TruB"/>
</dbReference>
<dbReference type="GO" id="GO:0003723">
    <property type="term" value="F:RNA binding"/>
    <property type="evidence" value="ECO:0007669"/>
    <property type="project" value="InterPro"/>
</dbReference>
<gene>
    <name evidence="7" type="primary">truB</name>
    <name evidence="7" type="ORF">CI610_01356</name>
</gene>
<dbReference type="Gene3D" id="2.30.130.10">
    <property type="entry name" value="PUA domain"/>
    <property type="match status" value="1"/>
</dbReference>
<dbReference type="NCBIfam" id="TIGR00431">
    <property type="entry name" value="TruB"/>
    <property type="match status" value="1"/>
</dbReference>
<feature type="domain" description="tRNA pseudouridine synthase II TruB subfamily 1 C-terminal" evidence="5">
    <location>
        <begin position="293"/>
        <end position="354"/>
    </location>
</feature>
<dbReference type="InterPro" id="IPR032819">
    <property type="entry name" value="TruB_C"/>
</dbReference>
<name>A0A2H9T8X9_9ZZZZ</name>
<evidence type="ECO:0000259" key="4">
    <source>
        <dbReference type="Pfam" id="PF01509"/>
    </source>
</evidence>
<comment type="caution">
    <text evidence="7">The sequence shown here is derived from an EMBL/GenBank/DDBJ whole genome shotgun (WGS) entry which is preliminary data.</text>
</comment>
<evidence type="ECO:0000259" key="6">
    <source>
        <dbReference type="Pfam" id="PF16198"/>
    </source>
</evidence>
<dbReference type="PANTHER" id="PTHR13767">
    <property type="entry name" value="TRNA-PSEUDOURIDINE SYNTHASE"/>
    <property type="match status" value="1"/>
</dbReference>
<protein>
    <recommendedName>
        <fullName evidence="1">tRNA pseudouridine(55) synthase</fullName>
        <ecNumber evidence="1">5.4.99.25</ecNumber>
    </recommendedName>
</protein>
<evidence type="ECO:0000256" key="3">
    <source>
        <dbReference type="ARBA" id="ARBA00023235"/>
    </source>
</evidence>
<dbReference type="GO" id="GO:0160148">
    <property type="term" value="F:tRNA pseudouridine(55) synthase activity"/>
    <property type="evidence" value="ECO:0007669"/>
    <property type="project" value="UniProtKB-EC"/>
</dbReference>
<dbReference type="InterPro" id="IPR015947">
    <property type="entry name" value="PUA-like_sf"/>
</dbReference>
<keyword evidence="3 7" id="KW-0413">Isomerase</keyword>
<dbReference type="EMBL" id="NSIT01000054">
    <property type="protein sequence ID" value="PJE79680.1"/>
    <property type="molecule type" value="Genomic_DNA"/>
</dbReference>
<dbReference type="CDD" id="cd21152">
    <property type="entry name" value="PUA_TruB_bacterial"/>
    <property type="match status" value="1"/>
</dbReference>
<evidence type="ECO:0000313" key="7">
    <source>
        <dbReference type="EMBL" id="PJE79680.1"/>
    </source>
</evidence>
<dbReference type="InterPro" id="IPR015240">
    <property type="entry name" value="tRNA_sdUridine_synth_fam1_C"/>
</dbReference>
<organism evidence="7">
    <name type="scientific">invertebrate metagenome</name>
    <dbReference type="NCBI Taxonomy" id="1711999"/>
    <lineage>
        <taxon>unclassified sequences</taxon>
        <taxon>metagenomes</taxon>
        <taxon>organismal metagenomes</taxon>
    </lineage>
</organism>
<dbReference type="GO" id="GO:1990481">
    <property type="term" value="P:mRNA pseudouridine synthesis"/>
    <property type="evidence" value="ECO:0007669"/>
    <property type="project" value="TreeGrafter"/>
</dbReference>
<dbReference type="SUPFAM" id="SSF88697">
    <property type="entry name" value="PUA domain-like"/>
    <property type="match status" value="1"/>
</dbReference>
<dbReference type="GO" id="GO:0006400">
    <property type="term" value="P:tRNA modification"/>
    <property type="evidence" value="ECO:0007669"/>
    <property type="project" value="TreeGrafter"/>
</dbReference>
<accession>A0A2H9T8X9</accession>
<dbReference type="Pfam" id="PF09157">
    <property type="entry name" value="TruB-C_2"/>
    <property type="match status" value="1"/>
</dbReference>
<dbReference type="InterPro" id="IPR020103">
    <property type="entry name" value="PsdUridine_synth_cat_dom_sf"/>
</dbReference>
<dbReference type="Pfam" id="PF16198">
    <property type="entry name" value="TruB_C_2"/>
    <property type="match status" value="1"/>
</dbReference>
<dbReference type="AlphaFoldDB" id="A0A2H9T8X9"/>
<dbReference type="Gene3D" id="3.30.2350.10">
    <property type="entry name" value="Pseudouridine synthase"/>
    <property type="match status" value="1"/>
</dbReference>
<proteinExistence type="inferred from homology"/>
<dbReference type="CDD" id="cd02573">
    <property type="entry name" value="PseudoU_synth_EcTruB"/>
    <property type="match status" value="1"/>
</dbReference>
<reference evidence="7" key="1">
    <citation type="journal article" date="2017" name="Appl. Environ. Microbiol.">
        <title>Molecular characterization of an Endozoicomonas-like organism causing infection in king scallop Pecten maximus L.</title>
        <authorList>
            <person name="Cano I."/>
            <person name="van Aerle R."/>
            <person name="Ross S."/>
            <person name="Verner-Jeffreys D.W."/>
            <person name="Paley R.K."/>
            <person name="Rimmer G."/>
            <person name="Ryder D."/>
            <person name="Hooper P."/>
            <person name="Stone D."/>
            <person name="Feist S.W."/>
        </authorList>
    </citation>
    <scope>NUCLEOTIDE SEQUENCE</scope>
</reference>
<evidence type="ECO:0000259" key="5">
    <source>
        <dbReference type="Pfam" id="PF09157"/>
    </source>
</evidence>
<evidence type="ECO:0000256" key="1">
    <source>
        <dbReference type="ARBA" id="ARBA00012787"/>
    </source>
</evidence>
<dbReference type="InterPro" id="IPR036974">
    <property type="entry name" value="PUA_sf"/>
</dbReference>
<dbReference type="SUPFAM" id="SSF55120">
    <property type="entry name" value="Pseudouridine synthase"/>
    <property type="match status" value="1"/>
</dbReference>
<dbReference type="FunFam" id="3.30.2350.10:FF:000011">
    <property type="entry name" value="tRNA pseudouridine synthase B"/>
    <property type="match status" value="1"/>
</dbReference>
<feature type="domain" description="tRNA pseudouridylate synthase B C-terminal" evidence="6">
    <location>
        <begin position="182"/>
        <end position="230"/>
    </location>
</feature>
<sequence length="358" mass="39049">MARGRRGRGRPVNGIVVVDKAQGLSSNDMLQRIKRLFGAAKAGHTGSLDPLATGVLPICFGEATKFSQFLLESDKAYRATVKMGVKTSTGDAEGEVIETRPVQVTKTDVEAVLSRFVGELEQVPSMYSALKYKGQPLYKLAREGIEVERQARKIHIYHLSLLSFSEDSFDIDVACSKGTYIRTLVEDIGETLGCLAHVEALRRVKAGPYGIDQSYTLDELFALRNEGRHKALTQEQAEELEALMARVDEVGRDSLDADELELMMALLRTRNQGGLALLDALLQPQDSAVSHWPEVRLGESSAFFVSQGQPVQVPGAPVSGHVRIYGHCNDSSGGGFMGVGEINEDGLVAPKRLVKIKH</sequence>
<feature type="domain" description="Pseudouridine synthase II N-terminal" evidence="4">
    <location>
        <begin position="34"/>
        <end position="181"/>
    </location>
</feature>
<dbReference type="HAMAP" id="MF_01080">
    <property type="entry name" value="TruB_bact"/>
    <property type="match status" value="1"/>
</dbReference>